<dbReference type="Proteomes" id="UP000184184">
    <property type="component" value="Unassembled WGS sequence"/>
</dbReference>
<protein>
    <submittedName>
        <fullName evidence="2">Uncharacterized protein</fullName>
    </submittedName>
</protein>
<proteinExistence type="predicted"/>
<dbReference type="STRING" id="1027249.SAMN05216179_2512"/>
<reference evidence="2 3" key="1">
    <citation type="submission" date="2016-11" db="EMBL/GenBank/DDBJ databases">
        <authorList>
            <person name="Jaros S."/>
            <person name="Januszkiewicz K."/>
            <person name="Wedrychowicz H."/>
        </authorList>
    </citation>
    <scope>NUCLEOTIDE SEQUENCE [LARGE SCALE GENOMIC DNA]</scope>
    <source>
        <strain evidence="2 3">CGMCC 1.10681</strain>
    </source>
</reference>
<evidence type="ECO:0000313" key="3">
    <source>
        <dbReference type="Proteomes" id="UP000184184"/>
    </source>
</evidence>
<keyword evidence="3" id="KW-1185">Reference proteome</keyword>
<feature type="coiled-coil region" evidence="1">
    <location>
        <begin position="3"/>
        <end position="30"/>
    </location>
</feature>
<gene>
    <name evidence="2" type="ORF">SAMN05216179_2512</name>
</gene>
<evidence type="ECO:0000313" key="2">
    <source>
        <dbReference type="EMBL" id="SHN22097.1"/>
    </source>
</evidence>
<name>A0A1M7PWV4_9BACI</name>
<dbReference type="OrthoDB" id="2389720at2"/>
<dbReference type="RefSeq" id="WP_073202194.1">
    <property type="nucleotide sequence ID" value="NZ_FRCZ01000005.1"/>
</dbReference>
<dbReference type="AlphaFoldDB" id="A0A1M7PWV4"/>
<evidence type="ECO:0000256" key="1">
    <source>
        <dbReference type="SAM" id="Coils"/>
    </source>
</evidence>
<keyword evidence="1" id="KW-0175">Coiled coil</keyword>
<accession>A0A1M7PWV4</accession>
<sequence>MIVSTNVQELQNVQKAIERLQKERPAQFQQFKNIIELTRQLQYGFQYLGCLLMDESISEFQPKVEDSYVQSIFQREVNELKKAHAFDQVKELLATYKEVSYDHICKIVL</sequence>
<organism evidence="2 3">
    <name type="scientific">Gracilibacillus kekensis</name>
    <dbReference type="NCBI Taxonomy" id="1027249"/>
    <lineage>
        <taxon>Bacteria</taxon>
        <taxon>Bacillati</taxon>
        <taxon>Bacillota</taxon>
        <taxon>Bacilli</taxon>
        <taxon>Bacillales</taxon>
        <taxon>Bacillaceae</taxon>
        <taxon>Gracilibacillus</taxon>
    </lineage>
</organism>
<dbReference type="EMBL" id="FRCZ01000005">
    <property type="protein sequence ID" value="SHN22097.1"/>
    <property type="molecule type" value="Genomic_DNA"/>
</dbReference>